<feature type="compositionally biased region" description="Polar residues" evidence="5">
    <location>
        <begin position="1"/>
        <end position="16"/>
    </location>
</feature>
<sequence>MATQKGVTHAANTSGSEHGGCYHSRSKKSFDPRVLDRLRYLAQVKAEFADEPGTYDFFMDVLLRFKAEKLDSPGVIRHMREIFGQKPALLEGFKILVLPSYENSS</sequence>
<dbReference type="OrthoDB" id="20872at2759"/>
<dbReference type="EMBL" id="KZ613951">
    <property type="protein sequence ID" value="PMD36120.1"/>
    <property type="molecule type" value="Genomic_DNA"/>
</dbReference>
<dbReference type="GO" id="GO:0000785">
    <property type="term" value="C:chromatin"/>
    <property type="evidence" value="ECO:0007669"/>
    <property type="project" value="TreeGrafter"/>
</dbReference>
<dbReference type="Gene3D" id="1.20.1160.11">
    <property type="entry name" value="Paired amphipathic helix"/>
    <property type="match status" value="1"/>
</dbReference>
<protein>
    <submittedName>
        <fullName evidence="6">Uncharacterized protein</fullName>
    </submittedName>
</protein>
<dbReference type="PROSITE" id="PS51477">
    <property type="entry name" value="PAH"/>
    <property type="match status" value="1"/>
</dbReference>
<dbReference type="Pfam" id="PF02671">
    <property type="entry name" value="PAH"/>
    <property type="match status" value="1"/>
</dbReference>
<organism evidence="6 7">
    <name type="scientific">Hyaloscypha variabilis (strain UAMH 11265 / GT02V1 / F)</name>
    <name type="common">Meliniomyces variabilis</name>
    <dbReference type="NCBI Taxonomy" id="1149755"/>
    <lineage>
        <taxon>Eukaryota</taxon>
        <taxon>Fungi</taxon>
        <taxon>Dikarya</taxon>
        <taxon>Ascomycota</taxon>
        <taxon>Pezizomycotina</taxon>
        <taxon>Leotiomycetes</taxon>
        <taxon>Helotiales</taxon>
        <taxon>Hyaloscyphaceae</taxon>
        <taxon>Hyaloscypha</taxon>
        <taxon>Hyaloscypha variabilis</taxon>
    </lineage>
</organism>
<dbReference type="PANTHER" id="PTHR12346:SF0">
    <property type="entry name" value="SIN3A, ISOFORM G"/>
    <property type="match status" value="1"/>
</dbReference>
<comment type="subcellular location">
    <subcellularLocation>
        <location evidence="1 4">Nucleus</location>
    </subcellularLocation>
</comment>
<evidence type="ECO:0000313" key="6">
    <source>
        <dbReference type="EMBL" id="PMD36120.1"/>
    </source>
</evidence>
<keyword evidence="2" id="KW-0678">Repressor</keyword>
<evidence type="ECO:0000256" key="4">
    <source>
        <dbReference type="PROSITE-ProRule" id="PRU00810"/>
    </source>
</evidence>
<dbReference type="InterPro" id="IPR039774">
    <property type="entry name" value="Sin3-like"/>
</dbReference>
<dbReference type="GO" id="GO:0000118">
    <property type="term" value="C:histone deacetylase complex"/>
    <property type="evidence" value="ECO:0007669"/>
    <property type="project" value="TreeGrafter"/>
</dbReference>
<accession>A0A2J6RC80</accession>
<evidence type="ECO:0000313" key="7">
    <source>
        <dbReference type="Proteomes" id="UP000235786"/>
    </source>
</evidence>
<dbReference type="AlphaFoldDB" id="A0A2J6RC80"/>
<name>A0A2J6RC80_HYAVF</name>
<dbReference type="InterPro" id="IPR036600">
    <property type="entry name" value="PAH_sf"/>
</dbReference>
<dbReference type="InterPro" id="IPR003822">
    <property type="entry name" value="PAH"/>
</dbReference>
<evidence type="ECO:0000256" key="2">
    <source>
        <dbReference type="ARBA" id="ARBA00022491"/>
    </source>
</evidence>
<dbReference type="GO" id="GO:0000122">
    <property type="term" value="P:negative regulation of transcription by RNA polymerase II"/>
    <property type="evidence" value="ECO:0007669"/>
    <property type="project" value="TreeGrafter"/>
</dbReference>
<keyword evidence="7" id="KW-1185">Reference proteome</keyword>
<evidence type="ECO:0000256" key="3">
    <source>
        <dbReference type="ARBA" id="ARBA00023242"/>
    </source>
</evidence>
<dbReference type="GO" id="GO:0003714">
    <property type="term" value="F:transcription corepressor activity"/>
    <property type="evidence" value="ECO:0007669"/>
    <property type="project" value="InterPro"/>
</dbReference>
<gene>
    <name evidence="6" type="ORF">L207DRAFT_515841</name>
</gene>
<feature type="region of interest" description="Disordered" evidence="5">
    <location>
        <begin position="1"/>
        <end position="27"/>
    </location>
</feature>
<evidence type="ECO:0000256" key="1">
    <source>
        <dbReference type="ARBA" id="ARBA00004123"/>
    </source>
</evidence>
<evidence type="ECO:0000256" key="5">
    <source>
        <dbReference type="SAM" id="MobiDB-lite"/>
    </source>
</evidence>
<dbReference type="STRING" id="1149755.A0A2J6RC80"/>
<keyword evidence="3 4" id="KW-0539">Nucleus</keyword>
<dbReference type="Proteomes" id="UP000235786">
    <property type="component" value="Unassembled WGS sequence"/>
</dbReference>
<reference evidence="6 7" key="1">
    <citation type="submission" date="2016-04" db="EMBL/GenBank/DDBJ databases">
        <title>A degradative enzymes factory behind the ericoid mycorrhizal symbiosis.</title>
        <authorList>
            <consortium name="DOE Joint Genome Institute"/>
            <person name="Martino E."/>
            <person name="Morin E."/>
            <person name="Grelet G."/>
            <person name="Kuo A."/>
            <person name="Kohler A."/>
            <person name="Daghino S."/>
            <person name="Barry K."/>
            <person name="Choi C."/>
            <person name="Cichocki N."/>
            <person name="Clum A."/>
            <person name="Copeland A."/>
            <person name="Hainaut M."/>
            <person name="Haridas S."/>
            <person name="Labutti K."/>
            <person name="Lindquist E."/>
            <person name="Lipzen A."/>
            <person name="Khouja H.-R."/>
            <person name="Murat C."/>
            <person name="Ohm R."/>
            <person name="Olson A."/>
            <person name="Spatafora J."/>
            <person name="Veneault-Fourrey C."/>
            <person name="Henrissat B."/>
            <person name="Grigoriev I."/>
            <person name="Martin F."/>
            <person name="Perotto S."/>
        </authorList>
    </citation>
    <scope>NUCLEOTIDE SEQUENCE [LARGE SCALE GENOMIC DNA]</scope>
    <source>
        <strain evidence="6 7">F</strain>
    </source>
</reference>
<dbReference type="SUPFAM" id="SSF47762">
    <property type="entry name" value="PAH2 domain"/>
    <property type="match status" value="1"/>
</dbReference>
<dbReference type="PANTHER" id="PTHR12346">
    <property type="entry name" value="SIN3B-RELATED"/>
    <property type="match status" value="1"/>
</dbReference>
<proteinExistence type="predicted"/>